<dbReference type="RefSeq" id="WP_127740676.1">
    <property type="nucleotide sequence ID" value="NZ_SACN01000001.1"/>
</dbReference>
<dbReference type="EMBL" id="SACN01000001">
    <property type="protein sequence ID" value="RVT92755.1"/>
    <property type="molecule type" value="Genomic_DNA"/>
</dbReference>
<gene>
    <name evidence="1" type="ORF">EOD43_02200</name>
</gene>
<dbReference type="Gene3D" id="2.40.160.20">
    <property type="match status" value="2"/>
</dbReference>
<dbReference type="OrthoDB" id="5294829at2"/>
<accession>A0A437M5D6</accession>
<name>A0A437M5D6_9SPHN</name>
<evidence type="ECO:0008006" key="3">
    <source>
        <dbReference type="Google" id="ProtNLM"/>
    </source>
</evidence>
<sequence>MTGMGNSFPARPLFVLTAKGMARETLAHDGPMGRRSVARPIGGGAAGDRLTADIVPGLATEWQVESDRQPGLAWVEGLITLRTAGGTPILMKYIGRRAKRYGEGAWRIGVGFEADAGGEDGAHDWLNDVVAAATVEVRGDDLVYTVHELLGRKTAPDGDAIAVDPVYHMVASGTLGERIKIESQVAKRYLSIAEAGCRTEGPLTAEWPVGFAWGAHRMGKGPMGFPFHIDMKAEMVADNGDMIVQQYIGTNSRTLLDPSPDIDRSWRTTAMFEAPVDGPNAWLNEVVALGFGWVQGEETHYEYYAMR</sequence>
<dbReference type="Proteomes" id="UP000282971">
    <property type="component" value="Unassembled WGS sequence"/>
</dbReference>
<dbReference type="AlphaFoldDB" id="A0A437M5D6"/>
<comment type="caution">
    <text evidence="1">The sequence shown here is derived from an EMBL/GenBank/DDBJ whole genome shotgun (WGS) entry which is preliminary data.</text>
</comment>
<evidence type="ECO:0000313" key="2">
    <source>
        <dbReference type="Proteomes" id="UP000282971"/>
    </source>
</evidence>
<organism evidence="1 2">
    <name type="scientific">Sphingomonas crocodyli</name>
    <dbReference type="NCBI Taxonomy" id="1979270"/>
    <lineage>
        <taxon>Bacteria</taxon>
        <taxon>Pseudomonadati</taxon>
        <taxon>Pseudomonadota</taxon>
        <taxon>Alphaproteobacteria</taxon>
        <taxon>Sphingomonadales</taxon>
        <taxon>Sphingomonadaceae</taxon>
        <taxon>Sphingomonas</taxon>
    </lineage>
</organism>
<proteinExistence type="predicted"/>
<reference evidence="1 2" key="1">
    <citation type="submission" date="2019-01" db="EMBL/GenBank/DDBJ databases">
        <authorList>
            <person name="Chen W.-M."/>
        </authorList>
    </citation>
    <scope>NUCLEOTIDE SEQUENCE [LARGE SCALE GENOMIC DNA]</scope>
    <source>
        <strain evidence="1 2">CCP-7</strain>
    </source>
</reference>
<keyword evidence="2" id="KW-1185">Reference proteome</keyword>
<evidence type="ECO:0000313" key="1">
    <source>
        <dbReference type="EMBL" id="RVT92755.1"/>
    </source>
</evidence>
<protein>
    <recommendedName>
        <fullName evidence="3">DUF3237 domain-containing protein</fullName>
    </recommendedName>
</protein>